<keyword evidence="9" id="KW-1185">Reference proteome</keyword>
<evidence type="ECO:0000256" key="3">
    <source>
        <dbReference type="ARBA" id="ARBA00022833"/>
    </source>
</evidence>
<accession>A0A834XP53</accession>
<dbReference type="OrthoDB" id="2535391at2759"/>
<dbReference type="AlphaFoldDB" id="A0A834XP53"/>
<feature type="region of interest" description="Disordered" evidence="6">
    <location>
        <begin position="134"/>
        <end position="154"/>
    </location>
</feature>
<dbReference type="GO" id="GO:0007129">
    <property type="term" value="P:homologous chromosome pairing at meiosis"/>
    <property type="evidence" value="ECO:0007669"/>
    <property type="project" value="TreeGrafter"/>
</dbReference>
<keyword evidence="4" id="KW-0469">Meiosis</keyword>
<dbReference type="EMBL" id="JACMRX010000006">
    <property type="protein sequence ID" value="KAF7988306.1"/>
    <property type="molecule type" value="Genomic_DNA"/>
</dbReference>
<proteinExistence type="predicted"/>
<dbReference type="Proteomes" id="UP000639338">
    <property type="component" value="Unassembled WGS sequence"/>
</dbReference>
<evidence type="ECO:0000256" key="5">
    <source>
        <dbReference type="PROSITE-ProRule" id="PRU00175"/>
    </source>
</evidence>
<dbReference type="GO" id="GO:0000795">
    <property type="term" value="C:synaptonemal complex"/>
    <property type="evidence" value="ECO:0007669"/>
    <property type="project" value="InterPro"/>
</dbReference>
<gene>
    <name evidence="8" type="ORF">HCN44_011052</name>
</gene>
<dbReference type="SUPFAM" id="SSF57850">
    <property type="entry name" value="RING/U-box"/>
    <property type="match status" value="1"/>
</dbReference>
<dbReference type="GO" id="GO:0016925">
    <property type="term" value="P:protein sumoylation"/>
    <property type="evidence" value="ECO:0007669"/>
    <property type="project" value="TreeGrafter"/>
</dbReference>
<protein>
    <recommendedName>
        <fullName evidence="7">RING-type domain-containing protein</fullName>
    </recommendedName>
</protein>
<evidence type="ECO:0000256" key="1">
    <source>
        <dbReference type="ARBA" id="ARBA00022723"/>
    </source>
</evidence>
<dbReference type="Gene3D" id="3.30.40.10">
    <property type="entry name" value="Zinc/RING finger domain, C3HC4 (zinc finger)"/>
    <property type="match status" value="1"/>
</dbReference>
<feature type="domain" description="RING-type" evidence="7">
    <location>
        <begin position="8"/>
        <end position="47"/>
    </location>
</feature>
<keyword evidence="1" id="KW-0479">Metal-binding</keyword>
<dbReference type="InterPro" id="IPR017907">
    <property type="entry name" value="Znf_RING_CS"/>
</dbReference>
<dbReference type="PANTHER" id="PTHR22663">
    <property type="entry name" value="RING FINGER PROTEIN NARYA-RELATED"/>
    <property type="match status" value="1"/>
</dbReference>
<reference evidence="8 9" key="1">
    <citation type="submission" date="2020-08" db="EMBL/GenBank/DDBJ databases">
        <title>Aphidius gifuensis genome sequencing and assembly.</title>
        <authorList>
            <person name="Du Z."/>
        </authorList>
    </citation>
    <scope>NUCLEOTIDE SEQUENCE [LARGE SCALE GENOMIC DNA]</scope>
    <source>
        <strain evidence="8">YNYX2018</strain>
        <tissue evidence="8">Adults</tissue>
    </source>
</reference>
<dbReference type="GO" id="GO:0007131">
    <property type="term" value="P:reciprocal meiotic recombination"/>
    <property type="evidence" value="ECO:0007669"/>
    <property type="project" value="InterPro"/>
</dbReference>
<dbReference type="InterPro" id="IPR042123">
    <property type="entry name" value="Zip3/RNF212-like"/>
</dbReference>
<organism evidence="8 9">
    <name type="scientific">Aphidius gifuensis</name>
    <name type="common">Parasitoid wasp</name>
    <dbReference type="NCBI Taxonomy" id="684658"/>
    <lineage>
        <taxon>Eukaryota</taxon>
        <taxon>Metazoa</taxon>
        <taxon>Ecdysozoa</taxon>
        <taxon>Arthropoda</taxon>
        <taxon>Hexapoda</taxon>
        <taxon>Insecta</taxon>
        <taxon>Pterygota</taxon>
        <taxon>Neoptera</taxon>
        <taxon>Endopterygota</taxon>
        <taxon>Hymenoptera</taxon>
        <taxon>Apocrita</taxon>
        <taxon>Ichneumonoidea</taxon>
        <taxon>Braconidae</taxon>
        <taxon>Aphidiinae</taxon>
        <taxon>Aphidius</taxon>
    </lineage>
</organism>
<dbReference type="InterPro" id="IPR001841">
    <property type="entry name" value="Znf_RING"/>
</dbReference>
<dbReference type="PROSITE" id="PS50089">
    <property type="entry name" value="ZF_RING_2"/>
    <property type="match status" value="1"/>
</dbReference>
<comment type="caution">
    <text evidence="8">The sequence shown here is derived from an EMBL/GenBank/DDBJ whole genome shotgun (WGS) entry which is preliminary data.</text>
</comment>
<dbReference type="PROSITE" id="PS00518">
    <property type="entry name" value="ZF_RING_1"/>
    <property type="match status" value="1"/>
</dbReference>
<evidence type="ECO:0000256" key="2">
    <source>
        <dbReference type="ARBA" id="ARBA00022771"/>
    </source>
</evidence>
<dbReference type="InterPro" id="IPR013083">
    <property type="entry name" value="Znf_RING/FYVE/PHD"/>
</dbReference>
<keyword evidence="2 5" id="KW-0863">Zinc-finger</keyword>
<evidence type="ECO:0000259" key="7">
    <source>
        <dbReference type="PROSITE" id="PS50089"/>
    </source>
</evidence>
<sequence length="264" mass="29848">MDVIEFFCNKCWSPMKGSKYAFSITECGHIFCQKCMKKAGNSCAKCKLTAVKSLVLNQPLCASVSTLFNPLVETVNQLGASTKFQLGQYHSLIERYKELEKKYETSKKSYWQLMHHLKQINADKEKYKTKLSEKQRQRNYQPGNTTISQDYGSPLQPYDKKFTNGFPYSPPSTFRGSVEDTPCSSRASSNQNFKTPESFNSASTIQGSSCTQSHITPDGFRIPLSTRVPKSAGRYSVVSSESSNLTLPFRNFKPFGSSNFFRQQ</sequence>
<feature type="compositionally biased region" description="Polar residues" evidence="6">
    <location>
        <begin position="138"/>
        <end position="151"/>
    </location>
</feature>
<keyword evidence="3" id="KW-0862">Zinc</keyword>
<evidence type="ECO:0000313" key="8">
    <source>
        <dbReference type="EMBL" id="KAF7988306.1"/>
    </source>
</evidence>
<name>A0A834XP53_APHGI</name>
<dbReference type="GO" id="GO:0019789">
    <property type="term" value="F:SUMO transferase activity"/>
    <property type="evidence" value="ECO:0007669"/>
    <property type="project" value="InterPro"/>
</dbReference>
<evidence type="ECO:0000313" key="9">
    <source>
        <dbReference type="Proteomes" id="UP000639338"/>
    </source>
</evidence>
<feature type="region of interest" description="Disordered" evidence="6">
    <location>
        <begin position="175"/>
        <end position="219"/>
    </location>
</feature>
<dbReference type="PANTHER" id="PTHR22663:SF17">
    <property type="entry name" value="RING FINGER PROTEIN NARYA-RELATED"/>
    <property type="match status" value="1"/>
</dbReference>
<dbReference type="Pfam" id="PF14634">
    <property type="entry name" value="zf-RING_5"/>
    <property type="match status" value="1"/>
</dbReference>
<evidence type="ECO:0000256" key="4">
    <source>
        <dbReference type="ARBA" id="ARBA00023254"/>
    </source>
</evidence>
<dbReference type="GO" id="GO:0008270">
    <property type="term" value="F:zinc ion binding"/>
    <property type="evidence" value="ECO:0007669"/>
    <property type="project" value="UniProtKB-KW"/>
</dbReference>
<evidence type="ECO:0000256" key="6">
    <source>
        <dbReference type="SAM" id="MobiDB-lite"/>
    </source>
</evidence>
<feature type="compositionally biased region" description="Polar residues" evidence="6">
    <location>
        <begin position="182"/>
        <end position="215"/>
    </location>
</feature>